<dbReference type="InterPro" id="IPR045629">
    <property type="entry name" value="DUF6232"/>
</dbReference>
<sequence length="138" mass="14683">MFGYHWIFEQCPFFNDGGITVTNSRFIVPGQTYTMGGVTSIRAEQYTPSRKWPMIVMGFGGVGLFSIVDEGIGAGSLGPAIIAIAIIAIGAAWWRSKKTIYTVVLSSASGESDAFSSTDEAFIDSIVSALNDAVVSRG</sequence>
<accession>A0A7G9Y992</accession>
<keyword evidence="1" id="KW-1133">Transmembrane helix</keyword>
<dbReference type="EMBL" id="MT631424">
    <property type="protein sequence ID" value="QNO50324.1"/>
    <property type="molecule type" value="Genomic_DNA"/>
</dbReference>
<evidence type="ECO:0008006" key="5">
    <source>
        <dbReference type="Google" id="ProtNLM"/>
    </source>
</evidence>
<keyword evidence="1" id="KW-0472">Membrane</keyword>
<organism evidence="2">
    <name type="scientific">Candidatus Methanogaster sp. ANME-2c ERB4</name>
    <dbReference type="NCBI Taxonomy" id="2759911"/>
    <lineage>
        <taxon>Archaea</taxon>
        <taxon>Methanobacteriati</taxon>
        <taxon>Methanobacteriota</taxon>
        <taxon>Stenosarchaea group</taxon>
        <taxon>Methanomicrobia</taxon>
        <taxon>Methanosarcinales</taxon>
        <taxon>ANME-2 cluster</taxon>
        <taxon>Candidatus Methanogasteraceae</taxon>
        <taxon>Candidatus Methanogaster</taxon>
    </lineage>
</organism>
<evidence type="ECO:0000313" key="3">
    <source>
        <dbReference type="EMBL" id="QNO45070.1"/>
    </source>
</evidence>
<protein>
    <recommendedName>
        <fullName evidence="5">QacE</fullName>
    </recommendedName>
</protein>
<feature type="transmembrane region" description="Helical" evidence="1">
    <location>
        <begin position="74"/>
        <end position="94"/>
    </location>
</feature>
<dbReference type="EMBL" id="MT630988">
    <property type="protein sequence ID" value="QNO44576.1"/>
    <property type="molecule type" value="Genomic_DNA"/>
</dbReference>
<keyword evidence="1" id="KW-0812">Transmembrane</keyword>
<evidence type="ECO:0000256" key="1">
    <source>
        <dbReference type="SAM" id="Phobius"/>
    </source>
</evidence>
<dbReference type="EMBL" id="MT631064">
    <property type="protein sequence ID" value="QNO45070.1"/>
    <property type="molecule type" value="Genomic_DNA"/>
</dbReference>
<gene>
    <name evidence="2" type="ORF">FCKFGMDP_00001</name>
    <name evidence="3" type="ORF">HIABLJNJ_00007</name>
    <name evidence="4" type="ORF">LKNKCGOP_00002</name>
</gene>
<reference evidence="2" key="1">
    <citation type="submission" date="2020-06" db="EMBL/GenBank/DDBJ databases">
        <title>Unique genomic features of the anaerobic methanotrophic archaea.</title>
        <authorList>
            <person name="Chadwick G.L."/>
            <person name="Skennerton C.T."/>
            <person name="Laso-Perez R."/>
            <person name="Leu A.O."/>
            <person name="Speth D.R."/>
            <person name="Yu H."/>
            <person name="Morgan-Lang C."/>
            <person name="Hatzenpichler R."/>
            <person name="Goudeau D."/>
            <person name="Malmstrom R."/>
            <person name="Brazelton W.J."/>
            <person name="Woyke T."/>
            <person name="Hallam S.J."/>
            <person name="Tyson G.W."/>
            <person name="Wegener G."/>
            <person name="Boetius A."/>
            <person name="Orphan V."/>
        </authorList>
    </citation>
    <scope>NUCLEOTIDE SEQUENCE</scope>
</reference>
<dbReference type="AlphaFoldDB" id="A0A7G9Y992"/>
<evidence type="ECO:0000313" key="4">
    <source>
        <dbReference type="EMBL" id="QNO50324.1"/>
    </source>
</evidence>
<dbReference type="Pfam" id="PF19744">
    <property type="entry name" value="DUF6232"/>
    <property type="match status" value="1"/>
</dbReference>
<name>A0A7G9Y992_9EURY</name>
<feature type="transmembrane region" description="Helical" evidence="1">
    <location>
        <begin position="52"/>
        <end position="68"/>
    </location>
</feature>
<proteinExistence type="predicted"/>
<evidence type="ECO:0000313" key="2">
    <source>
        <dbReference type="EMBL" id="QNO44576.1"/>
    </source>
</evidence>